<accession>A0A9X3J1C1</accession>
<evidence type="ECO:0000313" key="4">
    <source>
        <dbReference type="Proteomes" id="UP001150924"/>
    </source>
</evidence>
<organism evidence="3 4">
    <name type="scientific">Nannocystis pusilla</name>
    <dbReference type="NCBI Taxonomy" id="889268"/>
    <lineage>
        <taxon>Bacteria</taxon>
        <taxon>Pseudomonadati</taxon>
        <taxon>Myxococcota</taxon>
        <taxon>Polyangia</taxon>
        <taxon>Nannocystales</taxon>
        <taxon>Nannocystaceae</taxon>
        <taxon>Nannocystis</taxon>
    </lineage>
</organism>
<feature type="domain" description="Schlafen AlbA-2" evidence="2">
    <location>
        <begin position="15"/>
        <end position="128"/>
    </location>
</feature>
<dbReference type="Gene3D" id="3.30.950.30">
    <property type="entry name" value="Schlafen, AAA domain"/>
    <property type="match status" value="1"/>
</dbReference>
<sequence>MTPEDLDRLLSTPSEHEHLEFKAAHGGFNRDKVGDYCSARYNEGGGRLLLGVSDKAPRRVVGTTAFDGTLQQVKHELLQLIGIRIDVEEIEHPDGRVLVFTAPPRLRGHALSCRGRYWMRSGESLVAMTDEQLRKLLDLTLDFSAEICGPAELSDLDPVAIQRFRSERRRHRPGLQLSESDRQLLEDAELLVDGRVTFAALILLANERGLKRHLGNAEIIFEYRNDEAAIEYAERRDITRGFLAVMDDIWALINLWNTEHQYQDGLFRRSVRAFNESAVREALLNAVSHRDYRNGGSVFIKQFPDRLSITSPGGFPEGISAENLLYRQSPRNRRLATALQHCGLVERSGQGADRMFAASLREGKLLPDYSTSDAYHVALDLYGQVRRPAFVRFIERLANESGRPLGLEDLLVLDAVDRGQPVAPALRESAAAHGSRSDREASPEPVHPRGPFLCRL</sequence>
<reference evidence="3" key="1">
    <citation type="submission" date="2022-11" db="EMBL/GenBank/DDBJ databases">
        <title>Minimal conservation of predation-associated metabolite biosynthetic gene clusters underscores biosynthetic potential of Myxococcota including descriptions for ten novel species: Archangium lansinium sp. nov., Myxococcus landrumus sp. nov., Nannocystis bai.</title>
        <authorList>
            <person name="Ahearne A."/>
            <person name="Stevens C."/>
            <person name="Phillips K."/>
        </authorList>
    </citation>
    <scope>NUCLEOTIDE SEQUENCE</scope>
    <source>
        <strain evidence="3">Na p29</strain>
    </source>
</reference>
<feature type="region of interest" description="Disordered" evidence="1">
    <location>
        <begin position="425"/>
        <end position="450"/>
    </location>
</feature>
<dbReference type="Pfam" id="PF04326">
    <property type="entry name" value="SLFN_AlbA_2"/>
    <property type="match status" value="1"/>
</dbReference>
<proteinExistence type="predicted"/>
<comment type="caution">
    <text evidence="3">The sequence shown here is derived from an EMBL/GenBank/DDBJ whole genome shotgun (WGS) entry which is preliminary data.</text>
</comment>
<keyword evidence="4" id="KW-1185">Reference proteome</keyword>
<dbReference type="Gene3D" id="3.30.565.60">
    <property type="match status" value="1"/>
</dbReference>
<dbReference type="InterPro" id="IPR007421">
    <property type="entry name" value="Schlafen_AlbA_2_dom"/>
</dbReference>
<dbReference type="PANTHER" id="PTHR30595">
    <property type="entry name" value="GLPR-RELATED TRANSCRIPTIONAL REPRESSOR"/>
    <property type="match status" value="1"/>
</dbReference>
<gene>
    <name evidence="3" type="ORF">OV079_36420</name>
</gene>
<dbReference type="RefSeq" id="WP_267774125.1">
    <property type="nucleotide sequence ID" value="NZ_JAPNKE010000002.1"/>
</dbReference>
<evidence type="ECO:0000256" key="1">
    <source>
        <dbReference type="SAM" id="MobiDB-lite"/>
    </source>
</evidence>
<dbReference type="Pfam" id="PF13749">
    <property type="entry name" value="HATPase_c_4"/>
    <property type="match status" value="1"/>
</dbReference>
<evidence type="ECO:0000313" key="3">
    <source>
        <dbReference type="EMBL" id="MCY1010960.1"/>
    </source>
</evidence>
<protein>
    <submittedName>
        <fullName evidence="3">DNA binding domain-containing protein</fullName>
    </submittedName>
</protein>
<dbReference type="EMBL" id="JAPNKE010000002">
    <property type="protein sequence ID" value="MCY1010960.1"/>
    <property type="molecule type" value="Genomic_DNA"/>
</dbReference>
<dbReference type="InterPro" id="IPR038475">
    <property type="entry name" value="RecG_C_sf"/>
</dbReference>
<evidence type="ECO:0000259" key="2">
    <source>
        <dbReference type="Pfam" id="PF04326"/>
    </source>
</evidence>
<name>A0A9X3J1C1_9BACT</name>
<dbReference type="PANTHER" id="PTHR30595:SF6">
    <property type="entry name" value="SCHLAFEN ALBA-2 DOMAIN-CONTAINING PROTEIN"/>
    <property type="match status" value="1"/>
</dbReference>
<dbReference type="AlphaFoldDB" id="A0A9X3J1C1"/>
<dbReference type="Proteomes" id="UP001150924">
    <property type="component" value="Unassembled WGS sequence"/>
</dbReference>
<dbReference type="InterPro" id="IPR038461">
    <property type="entry name" value="Schlafen_AlbA_2_dom_sf"/>
</dbReference>